<evidence type="ECO:0000256" key="6">
    <source>
        <dbReference type="SAM" id="Phobius"/>
    </source>
</evidence>
<dbReference type="Proteomes" id="UP001168990">
    <property type="component" value="Unassembled WGS sequence"/>
</dbReference>
<sequence>MEANNTAQWRYSIWCRDHHKTCFKCVYQSVSSPHIRITDCITDWKKINITKMDGNIREKMKKNPREGANFFNAVTYTWMLEIFHLGYKRDLELEDLYEPLKEHKSNIMGDKLAAVWRNHLESCKKKNSNKNNIPINLRRVLIRVFGARFAFYGLIALLMEVVMRVIQPLVLGRFVQYFIDDNISVNEAYIYASCIILTAIINVIFEIMDTGSIVEFDHPHILLQNESGFFSNMVRETGNTSAKILAAIAKETYEKYQSISTSTIYTSKNKPTFDTVF</sequence>
<dbReference type="InterPro" id="IPR036640">
    <property type="entry name" value="ABC1_TM_sf"/>
</dbReference>
<dbReference type="PANTHER" id="PTHR24223">
    <property type="entry name" value="ATP-BINDING CASSETTE SUB-FAMILY C"/>
    <property type="match status" value="1"/>
</dbReference>
<keyword evidence="3" id="KW-0067">ATP-binding</keyword>
<dbReference type="GO" id="GO:0005524">
    <property type="term" value="F:ATP binding"/>
    <property type="evidence" value="ECO:0007669"/>
    <property type="project" value="UniProtKB-KW"/>
</dbReference>
<dbReference type="GO" id="GO:0042626">
    <property type="term" value="F:ATPase-coupled transmembrane transporter activity"/>
    <property type="evidence" value="ECO:0007669"/>
    <property type="project" value="TreeGrafter"/>
</dbReference>
<keyword evidence="1 6" id="KW-0812">Transmembrane</keyword>
<dbReference type="PANTHER" id="PTHR24223:SF448">
    <property type="entry name" value="FI20146P1-RELATED"/>
    <property type="match status" value="1"/>
</dbReference>
<evidence type="ECO:0000256" key="3">
    <source>
        <dbReference type="ARBA" id="ARBA00022840"/>
    </source>
</evidence>
<dbReference type="InterPro" id="IPR050173">
    <property type="entry name" value="ABC_transporter_C-like"/>
</dbReference>
<dbReference type="Gene3D" id="1.20.1560.10">
    <property type="entry name" value="ABC transporter type 1, transmembrane domain"/>
    <property type="match status" value="1"/>
</dbReference>
<name>A0AA39FMZ2_9HYME</name>
<keyword evidence="8" id="KW-1185">Reference proteome</keyword>
<evidence type="ECO:0000256" key="4">
    <source>
        <dbReference type="ARBA" id="ARBA00022989"/>
    </source>
</evidence>
<reference evidence="7" key="1">
    <citation type="journal article" date="2023" name="bioRxiv">
        <title>Scaffold-level genome assemblies of two parasitoid biocontrol wasps reveal the parthenogenesis mechanism and an associated novel virus.</title>
        <authorList>
            <person name="Inwood S."/>
            <person name="Skelly J."/>
            <person name="Guhlin J."/>
            <person name="Harrop T."/>
            <person name="Goldson S."/>
            <person name="Dearden P."/>
        </authorList>
    </citation>
    <scope>NUCLEOTIDE SEQUENCE</scope>
    <source>
        <strain evidence="7">Irish</strain>
        <tissue evidence="7">Whole body</tissue>
    </source>
</reference>
<comment type="caution">
    <text evidence="7">The sequence shown here is derived from an EMBL/GenBank/DDBJ whole genome shotgun (WGS) entry which is preliminary data.</text>
</comment>
<evidence type="ECO:0000313" key="8">
    <source>
        <dbReference type="Proteomes" id="UP001168990"/>
    </source>
</evidence>
<feature type="transmembrane region" description="Helical" evidence="6">
    <location>
        <begin position="188"/>
        <end position="205"/>
    </location>
</feature>
<evidence type="ECO:0000256" key="2">
    <source>
        <dbReference type="ARBA" id="ARBA00022741"/>
    </source>
</evidence>
<keyword evidence="4 6" id="KW-1133">Transmembrane helix</keyword>
<evidence type="ECO:0008006" key="9">
    <source>
        <dbReference type="Google" id="ProtNLM"/>
    </source>
</evidence>
<dbReference type="EMBL" id="JAQQBS010000002">
    <property type="protein sequence ID" value="KAK0172592.1"/>
    <property type="molecule type" value="Genomic_DNA"/>
</dbReference>
<protein>
    <recommendedName>
        <fullName evidence="9">ABC transmembrane type-1 domain-containing protein</fullName>
    </recommendedName>
</protein>
<organism evidence="7 8">
    <name type="scientific">Microctonus aethiopoides</name>
    <dbReference type="NCBI Taxonomy" id="144406"/>
    <lineage>
        <taxon>Eukaryota</taxon>
        <taxon>Metazoa</taxon>
        <taxon>Ecdysozoa</taxon>
        <taxon>Arthropoda</taxon>
        <taxon>Hexapoda</taxon>
        <taxon>Insecta</taxon>
        <taxon>Pterygota</taxon>
        <taxon>Neoptera</taxon>
        <taxon>Endopterygota</taxon>
        <taxon>Hymenoptera</taxon>
        <taxon>Apocrita</taxon>
        <taxon>Ichneumonoidea</taxon>
        <taxon>Braconidae</taxon>
        <taxon>Euphorinae</taxon>
        <taxon>Microctonus</taxon>
    </lineage>
</organism>
<keyword evidence="5 6" id="KW-0472">Membrane</keyword>
<dbReference type="AlphaFoldDB" id="A0AA39FMZ2"/>
<proteinExistence type="predicted"/>
<feature type="transmembrane region" description="Helical" evidence="6">
    <location>
        <begin position="140"/>
        <end position="159"/>
    </location>
</feature>
<evidence type="ECO:0000256" key="1">
    <source>
        <dbReference type="ARBA" id="ARBA00022692"/>
    </source>
</evidence>
<accession>A0AA39FMZ2</accession>
<reference evidence="7" key="2">
    <citation type="submission" date="2023-03" db="EMBL/GenBank/DDBJ databases">
        <authorList>
            <person name="Inwood S.N."/>
            <person name="Skelly J.G."/>
            <person name="Guhlin J."/>
            <person name="Harrop T.W.R."/>
            <person name="Goldson S.G."/>
            <person name="Dearden P.K."/>
        </authorList>
    </citation>
    <scope>NUCLEOTIDE SEQUENCE</scope>
    <source>
        <strain evidence="7">Irish</strain>
        <tissue evidence="7">Whole body</tissue>
    </source>
</reference>
<keyword evidence="2" id="KW-0547">Nucleotide-binding</keyword>
<evidence type="ECO:0000256" key="5">
    <source>
        <dbReference type="ARBA" id="ARBA00023136"/>
    </source>
</evidence>
<evidence type="ECO:0000313" key="7">
    <source>
        <dbReference type="EMBL" id="KAK0172592.1"/>
    </source>
</evidence>
<dbReference type="GO" id="GO:0016020">
    <property type="term" value="C:membrane"/>
    <property type="evidence" value="ECO:0007669"/>
    <property type="project" value="InterPro"/>
</dbReference>
<gene>
    <name evidence="7" type="ORF">PV328_005892</name>
</gene>